<organism evidence="7 8">
    <name type="scientific">Nitzschia inconspicua</name>
    <dbReference type="NCBI Taxonomy" id="303405"/>
    <lineage>
        <taxon>Eukaryota</taxon>
        <taxon>Sar</taxon>
        <taxon>Stramenopiles</taxon>
        <taxon>Ochrophyta</taxon>
        <taxon>Bacillariophyta</taxon>
        <taxon>Bacillariophyceae</taxon>
        <taxon>Bacillariophycidae</taxon>
        <taxon>Bacillariales</taxon>
        <taxon>Bacillariaceae</taxon>
        <taxon>Nitzschia</taxon>
    </lineage>
</organism>
<comment type="subcellular location">
    <subcellularLocation>
        <location evidence="1">Nucleus</location>
    </subcellularLocation>
</comment>
<dbReference type="OrthoDB" id="39591at2759"/>
<dbReference type="SMART" id="SM00717">
    <property type="entry name" value="SANT"/>
    <property type="match status" value="3"/>
</dbReference>
<dbReference type="InterPro" id="IPR051651">
    <property type="entry name" value="DMTF1_DNA-bind_reg"/>
</dbReference>
<dbReference type="InterPro" id="IPR017930">
    <property type="entry name" value="Myb_dom"/>
</dbReference>
<reference evidence="7" key="2">
    <citation type="submission" date="2021-04" db="EMBL/GenBank/DDBJ databases">
        <authorList>
            <person name="Podell S."/>
        </authorList>
    </citation>
    <scope>NUCLEOTIDE SEQUENCE</scope>
    <source>
        <strain evidence="7">Hildebrandi</strain>
    </source>
</reference>
<dbReference type="PROSITE" id="PS51294">
    <property type="entry name" value="HTH_MYB"/>
    <property type="match status" value="1"/>
</dbReference>
<accession>A0A9K3KMC3</accession>
<name>A0A9K3KMC3_9STRA</name>
<evidence type="ECO:0000259" key="5">
    <source>
        <dbReference type="PROSITE" id="PS50090"/>
    </source>
</evidence>
<dbReference type="PROSITE" id="PS50090">
    <property type="entry name" value="MYB_LIKE"/>
    <property type="match status" value="2"/>
</dbReference>
<dbReference type="EMBL" id="JAGRRH010000021">
    <property type="protein sequence ID" value="KAG7346355.1"/>
    <property type="molecule type" value="Genomic_DNA"/>
</dbReference>
<reference evidence="7" key="1">
    <citation type="journal article" date="2021" name="Sci. Rep.">
        <title>Diploid genomic architecture of Nitzschia inconspicua, an elite biomass production diatom.</title>
        <authorList>
            <person name="Oliver A."/>
            <person name="Podell S."/>
            <person name="Pinowska A."/>
            <person name="Traller J.C."/>
            <person name="Smith S.R."/>
            <person name="McClure R."/>
            <person name="Beliaev A."/>
            <person name="Bohutskyi P."/>
            <person name="Hill E.A."/>
            <person name="Rabines A."/>
            <person name="Zheng H."/>
            <person name="Allen L.Z."/>
            <person name="Kuo A."/>
            <person name="Grigoriev I.V."/>
            <person name="Allen A.E."/>
            <person name="Hazlebeck D."/>
            <person name="Allen E.E."/>
        </authorList>
    </citation>
    <scope>NUCLEOTIDE SEQUENCE</scope>
    <source>
        <strain evidence="7">Hildebrandi</strain>
    </source>
</reference>
<feature type="region of interest" description="Disordered" evidence="4">
    <location>
        <begin position="1"/>
        <end position="25"/>
    </location>
</feature>
<protein>
    <submittedName>
        <fullName evidence="7">Myb-like DNA-binding protein</fullName>
    </submittedName>
</protein>
<feature type="domain" description="HTH myb-type" evidence="6">
    <location>
        <begin position="137"/>
        <end position="186"/>
    </location>
</feature>
<evidence type="ECO:0000259" key="6">
    <source>
        <dbReference type="PROSITE" id="PS51294"/>
    </source>
</evidence>
<evidence type="ECO:0000313" key="7">
    <source>
        <dbReference type="EMBL" id="KAG7346355.1"/>
    </source>
</evidence>
<keyword evidence="3" id="KW-0539">Nucleus</keyword>
<dbReference type="CDD" id="cd00167">
    <property type="entry name" value="SANT"/>
    <property type="match status" value="2"/>
</dbReference>
<comment type="caution">
    <text evidence="7">The sequence shown here is derived from an EMBL/GenBank/DDBJ whole genome shotgun (WGS) entry which is preliminary data.</text>
</comment>
<dbReference type="InterPro" id="IPR001005">
    <property type="entry name" value="SANT/Myb"/>
</dbReference>
<keyword evidence="8" id="KW-1185">Reference proteome</keyword>
<evidence type="ECO:0000256" key="1">
    <source>
        <dbReference type="ARBA" id="ARBA00004123"/>
    </source>
</evidence>
<gene>
    <name evidence="7" type="ORF">IV203_005423</name>
</gene>
<feature type="compositionally biased region" description="Polar residues" evidence="4">
    <location>
        <begin position="1"/>
        <end position="12"/>
    </location>
</feature>
<evidence type="ECO:0000256" key="4">
    <source>
        <dbReference type="SAM" id="MobiDB-lite"/>
    </source>
</evidence>
<dbReference type="AlphaFoldDB" id="A0A9K3KMC3"/>
<dbReference type="GO" id="GO:0005634">
    <property type="term" value="C:nucleus"/>
    <property type="evidence" value="ECO:0007669"/>
    <property type="project" value="UniProtKB-SubCell"/>
</dbReference>
<proteinExistence type="predicted"/>
<evidence type="ECO:0000256" key="3">
    <source>
        <dbReference type="ARBA" id="ARBA00023242"/>
    </source>
</evidence>
<dbReference type="Pfam" id="PF00249">
    <property type="entry name" value="Myb_DNA-binding"/>
    <property type="match status" value="1"/>
</dbReference>
<keyword evidence="2 7" id="KW-0238">DNA-binding</keyword>
<dbReference type="PANTHER" id="PTHR46380:SF2">
    <property type="entry name" value="CYCLIN-D-BINDING MYB-LIKE TRANSCRIPTION FACTOR 1"/>
    <property type="match status" value="1"/>
</dbReference>
<sequence>MMSGEDSSSNNGDMVIEAAEELSSQQDHYQDPGNIYYALTSDAAPGEQLHDTNKWKKTSFGNEKLRTGKFTKEESDIIRQAVEEYCSVRNISVARLCSECDHRPELKGAWTQIAKSLPHRSVQSVYRHGLRQLHPFKRGAWSLEERELLLDMVTRVGKKWSVISAKINRSADSCRDKYREMDETFVKGRWKDEETERFKKLIREHLQADSDADIKELGKMVEQEGIKIAWSVISKCMVNRSRLSCFKKWQKMTGIYSPSDQDFAPVADHHDYHKMVSIKDEKNEPALAAATTASAAAVAAGIVNSESDLDVILLSDLAESNVSRSTEVDWDSLRVENAQERWQMIIEEFQSNTTDDSVLDMALSEIAQHILDQKTSALRAAETVEAVDLPAPESLHHREG</sequence>
<dbReference type="GO" id="GO:0000976">
    <property type="term" value="F:transcription cis-regulatory region binding"/>
    <property type="evidence" value="ECO:0007669"/>
    <property type="project" value="TreeGrafter"/>
</dbReference>
<evidence type="ECO:0000313" key="8">
    <source>
        <dbReference type="Proteomes" id="UP000693970"/>
    </source>
</evidence>
<dbReference type="PANTHER" id="PTHR46380">
    <property type="entry name" value="CYCLIN-D-BINDING MYB-LIKE TRANSCRIPTION FACTOR 1"/>
    <property type="match status" value="1"/>
</dbReference>
<dbReference type="Proteomes" id="UP000693970">
    <property type="component" value="Unassembled WGS sequence"/>
</dbReference>
<evidence type="ECO:0000256" key="2">
    <source>
        <dbReference type="ARBA" id="ARBA00023125"/>
    </source>
</evidence>
<dbReference type="GO" id="GO:0003700">
    <property type="term" value="F:DNA-binding transcription factor activity"/>
    <property type="evidence" value="ECO:0007669"/>
    <property type="project" value="TreeGrafter"/>
</dbReference>
<feature type="domain" description="Myb-like" evidence="5">
    <location>
        <begin position="187"/>
        <end position="253"/>
    </location>
</feature>
<feature type="domain" description="Myb-like" evidence="5">
    <location>
        <begin position="137"/>
        <end position="182"/>
    </location>
</feature>